<accession>A0A0C6P5P1</accession>
<evidence type="ECO:0000313" key="6">
    <source>
        <dbReference type="EMBL" id="CCJ54815.1"/>
    </source>
</evidence>
<evidence type="ECO:0000259" key="5">
    <source>
        <dbReference type="PROSITE" id="PS51296"/>
    </source>
</evidence>
<reference evidence="6 7" key="1">
    <citation type="journal article" date="2012" name="BMC Genomics">
        <title>Comparative genomics of the classical Bordetella subspecies: the evolution and exchange of virulence-associated diversity amongst closely related pathogens.</title>
        <authorList>
            <person name="Park J."/>
            <person name="Zhang Y."/>
            <person name="Buboltz A.M."/>
            <person name="Zhang X."/>
            <person name="Schuster S.C."/>
            <person name="Ahuja U."/>
            <person name="Liu M."/>
            <person name="Miller J.F."/>
            <person name="Sebaihia M."/>
            <person name="Bentley S.D."/>
            <person name="Parkhill J."/>
            <person name="Harvill E.T."/>
        </authorList>
    </citation>
    <scope>NUCLEOTIDE SEQUENCE [LARGE SCALE GENOMIC DNA]</scope>
    <source>
        <strain evidence="6 7">253</strain>
    </source>
</reference>
<dbReference type="HOGENOM" id="CLU_055690_5_0_4"/>
<dbReference type="GO" id="GO:0046872">
    <property type="term" value="F:metal ion binding"/>
    <property type="evidence" value="ECO:0007669"/>
    <property type="project" value="UniProtKB-KW"/>
</dbReference>
<evidence type="ECO:0000256" key="4">
    <source>
        <dbReference type="ARBA" id="ARBA00023014"/>
    </source>
</evidence>
<proteinExistence type="predicted"/>
<gene>
    <name evidence="6" type="ORF">BN112_2898</name>
</gene>
<keyword evidence="3" id="KW-0408">Iron</keyword>
<dbReference type="SUPFAM" id="SSF50022">
    <property type="entry name" value="ISP domain"/>
    <property type="match status" value="1"/>
</dbReference>
<dbReference type="Proteomes" id="UP000007564">
    <property type="component" value="Chromosome"/>
</dbReference>
<feature type="domain" description="Rieske" evidence="5">
    <location>
        <begin position="7"/>
        <end position="101"/>
    </location>
</feature>
<evidence type="ECO:0000256" key="3">
    <source>
        <dbReference type="ARBA" id="ARBA00023004"/>
    </source>
</evidence>
<keyword evidence="1" id="KW-0001">2Fe-2S</keyword>
<dbReference type="OrthoDB" id="9769355at2"/>
<evidence type="ECO:0000256" key="1">
    <source>
        <dbReference type="ARBA" id="ARBA00022714"/>
    </source>
</evidence>
<dbReference type="PROSITE" id="PS51296">
    <property type="entry name" value="RIESKE"/>
    <property type="match status" value="1"/>
</dbReference>
<name>A0A0C6P5P1_BORBO</name>
<evidence type="ECO:0000313" key="7">
    <source>
        <dbReference type="Proteomes" id="UP000007564"/>
    </source>
</evidence>
<protein>
    <submittedName>
        <fullName evidence="6">Putative ferredoxin</fullName>
    </submittedName>
</protein>
<dbReference type="GO" id="GO:0051537">
    <property type="term" value="F:2 iron, 2 sulfur cluster binding"/>
    <property type="evidence" value="ECO:0007669"/>
    <property type="project" value="UniProtKB-KW"/>
</dbReference>
<keyword evidence="4" id="KW-0411">Iron-sulfur</keyword>
<dbReference type="PANTHER" id="PTHR21496:SF23">
    <property type="entry name" value="3-PHENYLPROPIONATE_CINNAMIC ACID DIOXYGENASE FERREDOXIN SUBUNIT"/>
    <property type="match status" value="1"/>
</dbReference>
<sequence length="105" mass="11768">MTSANLVKACEENEISEGDIVEIKINGLDIILMRNGEQFFAAQAICPHMDEKLCNGLFKKTKLICTKHLWQWDLETGKPLGAAEKPIQIYKTTVKEGVVYVSVNN</sequence>
<evidence type="ECO:0000256" key="2">
    <source>
        <dbReference type="ARBA" id="ARBA00022723"/>
    </source>
</evidence>
<organism evidence="6 7">
    <name type="scientific">Bordetella bronchiseptica 253</name>
    <dbReference type="NCBI Taxonomy" id="568707"/>
    <lineage>
        <taxon>Bacteria</taxon>
        <taxon>Pseudomonadati</taxon>
        <taxon>Pseudomonadota</taxon>
        <taxon>Betaproteobacteria</taxon>
        <taxon>Burkholderiales</taxon>
        <taxon>Alcaligenaceae</taxon>
        <taxon>Bordetella</taxon>
    </lineage>
</organism>
<dbReference type="InterPro" id="IPR036922">
    <property type="entry name" value="Rieske_2Fe-2S_sf"/>
</dbReference>
<dbReference type="Gene3D" id="2.102.10.10">
    <property type="entry name" value="Rieske [2Fe-2S] iron-sulphur domain"/>
    <property type="match status" value="1"/>
</dbReference>
<dbReference type="AlphaFoldDB" id="A0A0C6P5P1"/>
<dbReference type="EMBL" id="HE965806">
    <property type="protein sequence ID" value="CCJ54815.1"/>
    <property type="molecule type" value="Genomic_DNA"/>
</dbReference>
<dbReference type="Pfam" id="PF00355">
    <property type="entry name" value="Rieske"/>
    <property type="match status" value="1"/>
</dbReference>
<dbReference type="InterPro" id="IPR017941">
    <property type="entry name" value="Rieske_2Fe-2S"/>
</dbReference>
<dbReference type="KEGG" id="bbh:BN112_2898"/>
<keyword evidence="2" id="KW-0479">Metal-binding</keyword>
<dbReference type="PANTHER" id="PTHR21496">
    <property type="entry name" value="FERREDOXIN-RELATED"/>
    <property type="match status" value="1"/>
</dbReference>